<dbReference type="PROSITE" id="PS50405">
    <property type="entry name" value="GST_CTER"/>
    <property type="match status" value="1"/>
</dbReference>
<evidence type="ECO:0000313" key="4">
    <source>
        <dbReference type="Proteomes" id="UP000835052"/>
    </source>
</evidence>
<dbReference type="GO" id="GO:0004364">
    <property type="term" value="F:glutathione transferase activity"/>
    <property type="evidence" value="ECO:0007669"/>
    <property type="project" value="UniProtKB-ARBA"/>
</dbReference>
<dbReference type="PROSITE" id="PS50404">
    <property type="entry name" value="GST_NTER"/>
    <property type="match status" value="1"/>
</dbReference>
<organism evidence="3 4">
    <name type="scientific">Caenorhabditis auriculariae</name>
    <dbReference type="NCBI Taxonomy" id="2777116"/>
    <lineage>
        <taxon>Eukaryota</taxon>
        <taxon>Metazoa</taxon>
        <taxon>Ecdysozoa</taxon>
        <taxon>Nematoda</taxon>
        <taxon>Chromadorea</taxon>
        <taxon>Rhabditida</taxon>
        <taxon>Rhabditina</taxon>
        <taxon>Rhabditomorpha</taxon>
        <taxon>Rhabditoidea</taxon>
        <taxon>Rhabditidae</taxon>
        <taxon>Peloderinae</taxon>
        <taxon>Caenorhabditis</taxon>
    </lineage>
</organism>
<dbReference type="SUPFAM" id="SSF52833">
    <property type="entry name" value="Thioredoxin-like"/>
    <property type="match status" value="1"/>
</dbReference>
<gene>
    <name evidence="3" type="ORF">CAUJ_LOCUS8824</name>
</gene>
<comment type="caution">
    <text evidence="3">The sequence shown here is derived from an EMBL/GenBank/DDBJ whole genome shotgun (WGS) entry which is preliminary data.</text>
</comment>
<dbReference type="Gene3D" id="1.20.1050.10">
    <property type="match status" value="1"/>
</dbReference>
<dbReference type="Gene3D" id="3.40.30.10">
    <property type="entry name" value="Glutaredoxin"/>
    <property type="match status" value="1"/>
</dbReference>
<dbReference type="InterPro" id="IPR036282">
    <property type="entry name" value="Glutathione-S-Trfase_C_sf"/>
</dbReference>
<dbReference type="AlphaFoldDB" id="A0A8S1HCI5"/>
<dbReference type="PANTHER" id="PTHR11571">
    <property type="entry name" value="GLUTATHIONE S-TRANSFERASE"/>
    <property type="match status" value="1"/>
</dbReference>
<dbReference type="Pfam" id="PF14497">
    <property type="entry name" value="GST_C_3"/>
    <property type="match status" value="1"/>
</dbReference>
<keyword evidence="4" id="KW-1185">Reference proteome</keyword>
<reference evidence="3" key="1">
    <citation type="submission" date="2020-10" db="EMBL/GenBank/DDBJ databases">
        <authorList>
            <person name="Kikuchi T."/>
        </authorList>
    </citation>
    <scope>NUCLEOTIDE SEQUENCE</scope>
    <source>
        <strain evidence="3">NKZ352</strain>
    </source>
</reference>
<dbReference type="EMBL" id="CAJGYM010000030">
    <property type="protein sequence ID" value="CAD6192905.1"/>
    <property type="molecule type" value="Genomic_DNA"/>
</dbReference>
<dbReference type="SUPFAM" id="SSF47616">
    <property type="entry name" value="GST C-terminal domain-like"/>
    <property type="match status" value="1"/>
</dbReference>
<protein>
    <submittedName>
        <fullName evidence="3">Uncharacterized protein</fullName>
    </submittedName>
</protein>
<proteinExistence type="predicted"/>
<evidence type="ECO:0000313" key="3">
    <source>
        <dbReference type="EMBL" id="CAD6192905.1"/>
    </source>
</evidence>
<dbReference type="InterPro" id="IPR036249">
    <property type="entry name" value="Thioredoxin-like_sf"/>
</dbReference>
<dbReference type="SFLD" id="SFLDS00019">
    <property type="entry name" value="Glutathione_Transferase_(cytos"/>
    <property type="match status" value="1"/>
</dbReference>
<evidence type="ECO:0000259" key="1">
    <source>
        <dbReference type="PROSITE" id="PS50404"/>
    </source>
</evidence>
<dbReference type="SFLD" id="SFLDG01205">
    <property type="entry name" value="AMPS.1"/>
    <property type="match status" value="1"/>
</dbReference>
<feature type="domain" description="GST C-terminal" evidence="2">
    <location>
        <begin position="140"/>
        <end position="261"/>
    </location>
</feature>
<dbReference type="CDD" id="cd03039">
    <property type="entry name" value="GST_N_Sigma_like"/>
    <property type="match status" value="1"/>
</dbReference>
<accession>A0A8S1HCI5</accession>
<dbReference type="InterPro" id="IPR040079">
    <property type="entry name" value="Glutathione_S-Trfase"/>
</dbReference>
<dbReference type="PANTHER" id="PTHR11571:SF150">
    <property type="entry name" value="GLUTATHIONE S-TRANSFERASE"/>
    <property type="match status" value="1"/>
</dbReference>
<dbReference type="InterPro" id="IPR010987">
    <property type="entry name" value="Glutathione-S-Trfase_C-like"/>
</dbReference>
<name>A0A8S1HCI5_9PELO</name>
<dbReference type="InterPro" id="IPR004046">
    <property type="entry name" value="GST_C"/>
</dbReference>
<evidence type="ECO:0000259" key="2">
    <source>
        <dbReference type="PROSITE" id="PS50405"/>
    </source>
</evidence>
<dbReference type="GO" id="GO:0006749">
    <property type="term" value="P:glutathione metabolic process"/>
    <property type="evidence" value="ECO:0007669"/>
    <property type="project" value="TreeGrafter"/>
</dbReference>
<dbReference type="CDD" id="cd03192">
    <property type="entry name" value="GST_C_Sigma_like"/>
    <property type="match status" value="1"/>
</dbReference>
<feature type="domain" description="GST N-terminal" evidence="1">
    <location>
        <begin position="55"/>
        <end position="134"/>
    </location>
</feature>
<dbReference type="Proteomes" id="UP000835052">
    <property type="component" value="Unassembled WGS sequence"/>
</dbReference>
<dbReference type="InterPro" id="IPR004045">
    <property type="entry name" value="Glutathione_S-Trfase_N"/>
</dbReference>
<dbReference type="SFLD" id="SFLDG00363">
    <property type="entry name" value="AMPS_(cytGST):_Alpha-__Mu-__Pi"/>
    <property type="match status" value="1"/>
</dbReference>
<dbReference type="OrthoDB" id="414243at2759"/>
<dbReference type="InterPro" id="IPR050213">
    <property type="entry name" value="GST_superfamily"/>
</dbReference>
<sequence length="263" mass="30606">MLKGPRLSSFLDLGSGPKGKPAHYLLTITKATLTAHLLLWLLVMPCIHSPDHQKHTYKLYYTDSRGRAEPIRLIFHYFHTRFDDFRMTMEQVPEFKPKSPMHQFPFLEIDGGKTMLCQTVSVCRYLGKSLEPDLWFGGATKTDSAKVDMYADAFSDVFNTAMMAKYADESIRETMMKNAEKTLHVRLSILQDHIKNSKGDYFVGKKVHWCDLYILGVLGTLEEYDDHLLDELSELRHYYLRMRNLPQIKEYIDGNWPATKYHD</sequence>